<feature type="domain" description="RsdA/BaiN/AoA(So)-like Rossmann fold-like" evidence="4">
    <location>
        <begin position="11"/>
        <end position="401"/>
    </location>
</feature>
<evidence type="ECO:0000259" key="5">
    <source>
        <dbReference type="Pfam" id="PF22780"/>
    </source>
</evidence>
<protein>
    <submittedName>
        <fullName evidence="6">NAD(P)/FAD-dependent oxidoreductase</fullName>
    </submittedName>
</protein>
<keyword evidence="7" id="KW-1185">Reference proteome</keyword>
<dbReference type="InterPro" id="IPR057661">
    <property type="entry name" value="RsdA/BaiN/AoA(So)_Rossmann"/>
</dbReference>
<dbReference type="InterPro" id="IPR036188">
    <property type="entry name" value="FAD/NAD-bd_sf"/>
</dbReference>
<dbReference type="Pfam" id="PF03486">
    <property type="entry name" value="HI0933_like"/>
    <property type="match status" value="1"/>
</dbReference>
<feature type="domain" description="RsdA/BaiN/AoA(So)-like insert" evidence="5">
    <location>
        <begin position="194"/>
        <end position="348"/>
    </location>
</feature>
<keyword evidence="3" id="KW-0274">FAD</keyword>
<dbReference type="InterPro" id="IPR023166">
    <property type="entry name" value="BaiN-like_dom_sf"/>
</dbReference>
<dbReference type="PANTHER" id="PTHR42887:SF2">
    <property type="entry name" value="OS12G0638800 PROTEIN"/>
    <property type="match status" value="1"/>
</dbReference>
<evidence type="ECO:0000313" key="7">
    <source>
        <dbReference type="Proteomes" id="UP001589844"/>
    </source>
</evidence>
<evidence type="ECO:0000259" key="4">
    <source>
        <dbReference type="Pfam" id="PF03486"/>
    </source>
</evidence>
<accession>A0ABV6IEN9</accession>
<evidence type="ECO:0000256" key="3">
    <source>
        <dbReference type="ARBA" id="ARBA00022827"/>
    </source>
</evidence>
<dbReference type="Gene3D" id="1.10.8.260">
    <property type="entry name" value="HI0933 insert domain-like"/>
    <property type="match status" value="1"/>
</dbReference>
<sequence>MNQENFKTLFDLVVIGAGAAGMMCAATAGQRGKRVLLIDHATKLAEKIRISGGGRCNFTNLYASPQNFLSENPHFCKSALSRYTPQDFLSLVKRYKIAFHEKHKGQLFCDDSAEDIIRMLKSECDLGKVEWRMPCSVQSLTKAESGFQIQTDQGLVKSKNVVVATGGLSIPKIGATDFSFRIAKEFQLKVIEPRPALVPLTFDASSWEPFVPLSGISLEVDIDTGEKKNKAVFREDLLFTHRGLSGPAVLQISSFWQSGQVIRVNLLPEIDLAQDLIDAKSTTKKNLSNYLAAFLPARLVDGLLLAHGFDGALRIADMQDKRLRLLGEKLNRWELLPNGSEGYRKAEVTRGGVDTRELSQQNMMVKQVPGLYFIGEAVDVTGWLGGFNFQWAWASGAAAGASIE</sequence>
<evidence type="ECO:0000256" key="1">
    <source>
        <dbReference type="ARBA" id="ARBA00001974"/>
    </source>
</evidence>
<comment type="caution">
    <text evidence="6">The sequence shown here is derived from an EMBL/GenBank/DDBJ whole genome shotgun (WGS) entry which is preliminary data.</text>
</comment>
<dbReference type="PRINTS" id="PR00411">
    <property type="entry name" value="PNDRDTASEI"/>
</dbReference>
<proteinExistence type="predicted"/>
<reference evidence="6 7" key="1">
    <citation type="submission" date="2024-09" db="EMBL/GenBank/DDBJ databases">
        <authorList>
            <person name="Sun Q."/>
            <person name="Mori K."/>
        </authorList>
    </citation>
    <scope>NUCLEOTIDE SEQUENCE [LARGE SCALE GENOMIC DNA]</scope>
    <source>
        <strain evidence="6 7">CCM 8677</strain>
    </source>
</reference>
<dbReference type="NCBIfam" id="TIGR00275">
    <property type="entry name" value="aminoacetone oxidase family FAD-binding enzyme"/>
    <property type="match status" value="1"/>
</dbReference>
<dbReference type="SUPFAM" id="SSF160996">
    <property type="entry name" value="HI0933 insert domain-like"/>
    <property type="match status" value="1"/>
</dbReference>
<comment type="cofactor">
    <cofactor evidence="1">
        <name>FAD</name>
        <dbReference type="ChEBI" id="CHEBI:57692"/>
    </cofactor>
</comment>
<dbReference type="EMBL" id="JBHLXJ010000009">
    <property type="protein sequence ID" value="MFC0350278.1"/>
    <property type="molecule type" value="Genomic_DNA"/>
</dbReference>
<dbReference type="SUPFAM" id="SSF51905">
    <property type="entry name" value="FAD/NAD(P)-binding domain"/>
    <property type="match status" value="1"/>
</dbReference>
<gene>
    <name evidence="6" type="ORF">ACFFJH_10710</name>
</gene>
<evidence type="ECO:0000313" key="6">
    <source>
        <dbReference type="EMBL" id="MFC0350278.1"/>
    </source>
</evidence>
<dbReference type="InterPro" id="IPR004792">
    <property type="entry name" value="BaiN-like"/>
</dbReference>
<evidence type="ECO:0000256" key="2">
    <source>
        <dbReference type="ARBA" id="ARBA00022630"/>
    </source>
</evidence>
<name>A0ABV6IEN9_9BURK</name>
<dbReference type="RefSeq" id="WP_390212358.1">
    <property type="nucleotide sequence ID" value="NZ_JBHLXJ010000009.1"/>
</dbReference>
<keyword evidence="2" id="KW-0285">Flavoprotein</keyword>
<dbReference type="Pfam" id="PF22780">
    <property type="entry name" value="HI0933_like_1st"/>
    <property type="match status" value="1"/>
</dbReference>
<dbReference type="InterPro" id="IPR055178">
    <property type="entry name" value="RsdA/BaiN/AoA(So)-like_dom"/>
</dbReference>
<organism evidence="6 7">
    <name type="scientific">Undibacterium danionis</name>
    <dbReference type="NCBI Taxonomy" id="1812100"/>
    <lineage>
        <taxon>Bacteria</taxon>
        <taxon>Pseudomonadati</taxon>
        <taxon>Pseudomonadota</taxon>
        <taxon>Betaproteobacteria</taxon>
        <taxon>Burkholderiales</taxon>
        <taxon>Oxalobacteraceae</taxon>
        <taxon>Undibacterium</taxon>
    </lineage>
</organism>
<dbReference type="Proteomes" id="UP001589844">
    <property type="component" value="Unassembled WGS sequence"/>
</dbReference>
<dbReference type="PRINTS" id="PR00368">
    <property type="entry name" value="FADPNR"/>
</dbReference>
<dbReference type="PANTHER" id="PTHR42887">
    <property type="entry name" value="OS12G0638800 PROTEIN"/>
    <property type="match status" value="1"/>
</dbReference>
<dbReference type="Gene3D" id="3.50.50.60">
    <property type="entry name" value="FAD/NAD(P)-binding domain"/>
    <property type="match status" value="1"/>
</dbReference>
<dbReference type="Gene3D" id="2.40.30.10">
    <property type="entry name" value="Translation factors"/>
    <property type="match status" value="1"/>
</dbReference>